<dbReference type="NCBIfam" id="TIGR01730">
    <property type="entry name" value="RND_mfp"/>
    <property type="match status" value="1"/>
</dbReference>
<dbReference type="Gene3D" id="1.10.287.470">
    <property type="entry name" value="Helix hairpin bin"/>
    <property type="match status" value="1"/>
</dbReference>
<feature type="coiled-coil region" evidence="2">
    <location>
        <begin position="112"/>
        <end position="182"/>
    </location>
</feature>
<keyword evidence="4" id="KW-0812">Transmembrane</keyword>
<evidence type="ECO:0000313" key="6">
    <source>
        <dbReference type="EMBL" id="EWH08164.1"/>
    </source>
</evidence>
<evidence type="ECO:0000256" key="4">
    <source>
        <dbReference type="SAM" id="Phobius"/>
    </source>
</evidence>
<accession>W7Q5W4</accession>
<dbReference type="GO" id="GO:0015562">
    <property type="term" value="F:efflux transmembrane transporter activity"/>
    <property type="evidence" value="ECO:0007669"/>
    <property type="project" value="TreeGrafter"/>
</dbReference>
<evidence type="ECO:0000313" key="7">
    <source>
        <dbReference type="Proteomes" id="UP000019276"/>
    </source>
</evidence>
<dbReference type="OrthoDB" id="5730196at2"/>
<organism evidence="6 7">
    <name type="scientific">Catenovulum agarivorans DS-2</name>
    <dbReference type="NCBI Taxonomy" id="1328313"/>
    <lineage>
        <taxon>Bacteria</taxon>
        <taxon>Pseudomonadati</taxon>
        <taxon>Pseudomonadota</taxon>
        <taxon>Gammaproteobacteria</taxon>
        <taxon>Alteromonadales</taxon>
        <taxon>Alteromonadaceae</taxon>
        <taxon>Catenovulum</taxon>
    </lineage>
</organism>
<dbReference type="EMBL" id="ARZY01000063">
    <property type="protein sequence ID" value="EWH08164.1"/>
    <property type="molecule type" value="Genomic_DNA"/>
</dbReference>
<sequence>MEKLLNKRVILPVIILAVGIAAMIGFANMKKPPEEKAPSDKTPFVDVQLNQVSQHQIYVRSQGEVEAKYHTVLVAQVTGVVTQLADAFVKGGFVEKGQVLAQIDPSDYQAALTEAEANLASAEAQLEQEKAQAQVAKAEWQQISDLEPSELALRKPQLAQAIARVKAAKAHIQRAKRDLERTRVVAPYDAIVSARHVSPGSYANKGGQIGEIYAVSLAEVRLPVAEEQLAFLPSGGVGAMVKLETEIEGRNQQFDAQIVRSEGIKNKLNRMHYLVAQIQDPYALKPASNGDSRIEFGSYVVAHIAGELIAQASVVDYHLIKDGQVAVVDENNQLAFKTVDIYRVEDGRAIIRDGLSQDEKVIVSALAYPVSGMKLTTNLDKSPSNMSEQTEAQTVLANKADE</sequence>
<dbReference type="Proteomes" id="UP000019276">
    <property type="component" value="Unassembled WGS sequence"/>
</dbReference>
<reference evidence="6 7" key="1">
    <citation type="journal article" date="2014" name="Genome Announc.">
        <title>Draft Genome Sequence of the Agar-Degrading Bacterium Catenovulum sp. Strain DS-2, Isolated from Intestines of Haliotis diversicolor.</title>
        <authorList>
            <person name="Shan D."/>
            <person name="Li X."/>
            <person name="Gu Z."/>
            <person name="Wei G."/>
            <person name="Gao Z."/>
            <person name="Shao Z."/>
        </authorList>
    </citation>
    <scope>NUCLEOTIDE SEQUENCE [LARGE SCALE GENOMIC DNA]</scope>
    <source>
        <strain evidence="6 7">DS-2</strain>
    </source>
</reference>
<feature type="domain" description="Multidrug resistance protein MdtA-like barrel-sandwich hybrid" evidence="5">
    <location>
        <begin position="75"/>
        <end position="208"/>
    </location>
</feature>
<dbReference type="PATRIC" id="fig|1328313.3.peg.3829"/>
<protein>
    <submittedName>
        <fullName evidence="6">RND family efflux transporter MFP subunit</fullName>
    </submittedName>
</protein>
<keyword evidence="4" id="KW-0472">Membrane</keyword>
<evidence type="ECO:0000256" key="3">
    <source>
        <dbReference type="SAM" id="MobiDB-lite"/>
    </source>
</evidence>
<proteinExistence type="inferred from homology"/>
<dbReference type="STRING" id="1328313.DS2_18755"/>
<evidence type="ECO:0000256" key="2">
    <source>
        <dbReference type="SAM" id="Coils"/>
    </source>
</evidence>
<dbReference type="SUPFAM" id="SSF111369">
    <property type="entry name" value="HlyD-like secretion proteins"/>
    <property type="match status" value="1"/>
</dbReference>
<dbReference type="Gene3D" id="2.40.30.170">
    <property type="match status" value="1"/>
</dbReference>
<dbReference type="AlphaFoldDB" id="W7Q5W4"/>
<keyword evidence="7" id="KW-1185">Reference proteome</keyword>
<evidence type="ECO:0000256" key="1">
    <source>
        <dbReference type="ARBA" id="ARBA00009477"/>
    </source>
</evidence>
<comment type="caution">
    <text evidence="6">The sequence shown here is derived from an EMBL/GenBank/DDBJ whole genome shotgun (WGS) entry which is preliminary data.</text>
</comment>
<evidence type="ECO:0000259" key="5">
    <source>
        <dbReference type="Pfam" id="PF25917"/>
    </source>
</evidence>
<dbReference type="eggNOG" id="COG0845">
    <property type="taxonomic scope" value="Bacteria"/>
</dbReference>
<dbReference type="Pfam" id="PF25917">
    <property type="entry name" value="BSH_RND"/>
    <property type="match status" value="1"/>
</dbReference>
<gene>
    <name evidence="6" type="ORF">DS2_18755</name>
</gene>
<dbReference type="InterPro" id="IPR006143">
    <property type="entry name" value="RND_pump_MFP"/>
</dbReference>
<dbReference type="PANTHER" id="PTHR30469:SF12">
    <property type="entry name" value="MULTIDRUG RESISTANCE PROTEIN MDTA"/>
    <property type="match status" value="1"/>
</dbReference>
<feature type="compositionally biased region" description="Polar residues" evidence="3">
    <location>
        <begin position="379"/>
        <end position="396"/>
    </location>
</feature>
<dbReference type="InterPro" id="IPR058625">
    <property type="entry name" value="MdtA-like_BSH"/>
</dbReference>
<keyword evidence="4" id="KW-1133">Transmembrane helix</keyword>
<dbReference type="GO" id="GO:1990281">
    <property type="term" value="C:efflux pump complex"/>
    <property type="evidence" value="ECO:0007669"/>
    <property type="project" value="TreeGrafter"/>
</dbReference>
<feature type="region of interest" description="Disordered" evidence="3">
    <location>
        <begin position="379"/>
        <end position="402"/>
    </location>
</feature>
<dbReference type="RefSeq" id="WP_035016599.1">
    <property type="nucleotide sequence ID" value="NZ_ARZY01000063.1"/>
</dbReference>
<feature type="transmembrane region" description="Helical" evidence="4">
    <location>
        <begin position="9"/>
        <end position="29"/>
    </location>
</feature>
<name>W7Q5W4_9ALTE</name>
<comment type="similarity">
    <text evidence="1">Belongs to the membrane fusion protein (MFP) (TC 8.A.1) family.</text>
</comment>
<dbReference type="Gene3D" id="2.40.420.20">
    <property type="match status" value="1"/>
</dbReference>
<dbReference type="Gene3D" id="2.40.50.100">
    <property type="match status" value="1"/>
</dbReference>
<dbReference type="PANTHER" id="PTHR30469">
    <property type="entry name" value="MULTIDRUG RESISTANCE PROTEIN MDTA"/>
    <property type="match status" value="1"/>
</dbReference>
<keyword evidence="2" id="KW-0175">Coiled coil</keyword>